<evidence type="ECO:0000313" key="3">
    <source>
        <dbReference type="Proteomes" id="UP000299102"/>
    </source>
</evidence>
<dbReference type="EMBL" id="BGZK01000798">
    <property type="protein sequence ID" value="GBP60869.1"/>
    <property type="molecule type" value="Genomic_DNA"/>
</dbReference>
<name>A0A4C1XEW8_EUMVA</name>
<evidence type="ECO:0000256" key="1">
    <source>
        <dbReference type="SAM" id="MobiDB-lite"/>
    </source>
</evidence>
<protein>
    <submittedName>
        <fullName evidence="2">Uncharacterized protein</fullName>
    </submittedName>
</protein>
<keyword evidence="3" id="KW-1185">Reference proteome</keyword>
<organism evidence="2 3">
    <name type="scientific">Eumeta variegata</name>
    <name type="common">Bagworm moth</name>
    <name type="synonym">Eumeta japonica</name>
    <dbReference type="NCBI Taxonomy" id="151549"/>
    <lineage>
        <taxon>Eukaryota</taxon>
        <taxon>Metazoa</taxon>
        <taxon>Ecdysozoa</taxon>
        <taxon>Arthropoda</taxon>
        <taxon>Hexapoda</taxon>
        <taxon>Insecta</taxon>
        <taxon>Pterygota</taxon>
        <taxon>Neoptera</taxon>
        <taxon>Endopterygota</taxon>
        <taxon>Lepidoptera</taxon>
        <taxon>Glossata</taxon>
        <taxon>Ditrysia</taxon>
        <taxon>Tineoidea</taxon>
        <taxon>Psychidae</taxon>
        <taxon>Oiketicinae</taxon>
        <taxon>Eumeta</taxon>
    </lineage>
</organism>
<dbReference type="Proteomes" id="UP000299102">
    <property type="component" value="Unassembled WGS sequence"/>
</dbReference>
<proteinExistence type="predicted"/>
<dbReference type="AlphaFoldDB" id="A0A4C1XEW8"/>
<evidence type="ECO:0000313" key="2">
    <source>
        <dbReference type="EMBL" id="GBP60869.1"/>
    </source>
</evidence>
<comment type="caution">
    <text evidence="2">The sequence shown here is derived from an EMBL/GenBank/DDBJ whole genome shotgun (WGS) entry which is preliminary data.</text>
</comment>
<accession>A0A4C1XEW8</accession>
<sequence>MHHHKMSLFLDEPPRRPPAGGVSARTPRAVHPKLRQITPDHVLSIIGLFRYPPGLNITSVKTPKLLDGVAYTPKQSLFLRAAEYFRHSLRALSANSILPIYCIDIPTREVSSALAISPVLRVSMGCGDTLLERLADATRRINYDALQKRPDKSAAEARRGRPGRMAVIERTCINTGRSKSLTLMIRYVTRIRTPRAQPAHGGPFRFPTSPA</sequence>
<feature type="region of interest" description="Disordered" evidence="1">
    <location>
        <begin position="1"/>
        <end position="27"/>
    </location>
</feature>
<reference evidence="2 3" key="1">
    <citation type="journal article" date="2019" name="Commun. Biol.">
        <title>The bagworm genome reveals a unique fibroin gene that provides high tensile strength.</title>
        <authorList>
            <person name="Kono N."/>
            <person name="Nakamura H."/>
            <person name="Ohtoshi R."/>
            <person name="Tomita M."/>
            <person name="Numata K."/>
            <person name="Arakawa K."/>
        </authorList>
    </citation>
    <scope>NUCLEOTIDE SEQUENCE [LARGE SCALE GENOMIC DNA]</scope>
</reference>
<gene>
    <name evidence="2" type="ORF">EVAR_26767_1</name>
</gene>